<dbReference type="AlphaFoldDB" id="A0AAJ7SYD2"/>
<dbReference type="RefSeq" id="XP_032807853.1">
    <property type="nucleotide sequence ID" value="XM_032951962.1"/>
</dbReference>
<dbReference type="Pfam" id="PF15938">
    <property type="entry name" value="DUF4750"/>
    <property type="match status" value="1"/>
</dbReference>
<evidence type="ECO:0000256" key="1">
    <source>
        <dbReference type="SAM" id="MobiDB-lite"/>
    </source>
</evidence>
<evidence type="ECO:0000313" key="3">
    <source>
        <dbReference type="Proteomes" id="UP001318040"/>
    </source>
</evidence>
<feature type="transmembrane region" description="Helical" evidence="2">
    <location>
        <begin position="13"/>
        <end position="38"/>
    </location>
</feature>
<keyword evidence="3" id="KW-1185">Reference proteome</keyword>
<protein>
    <submittedName>
        <fullName evidence="4 5">Small integral membrane protein 13</fullName>
    </submittedName>
</protein>
<dbReference type="PANTHER" id="PTHR36877:SF1">
    <property type="entry name" value="SMALL INTEGRAL MEMBRANE PROTEIN 13"/>
    <property type="match status" value="1"/>
</dbReference>
<proteinExistence type="predicted"/>
<reference evidence="4 5" key="1">
    <citation type="submission" date="2025-04" db="UniProtKB">
        <authorList>
            <consortium name="RefSeq"/>
        </authorList>
    </citation>
    <scope>IDENTIFICATION</scope>
    <source>
        <tissue evidence="4 5">Sperm</tissue>
    </source>
</reference>
<accession>A0AAJ7SYD2</accession>
<gene>
    <name evidence="4 5" type="primary">SMIM13</name>
</gene>
<name>A0AAJ7SYD2_PETMA</name>
<sequence length="100" mass="11272">MKVSSTVAMWQDWLLVALSLLLTVSCVVAFMLCGWYVVWKLFLSKFKFLREIVGETQAQTQAKLRAPAEDSPTAHAKARHRVSFEHSASPPVHSTYSQGY</sequence>
<evidence type="ECO:0000313" key="4">
    <source>
        <dbReference type="RefSeq" id="XP_032807852.1"/>
    </source>
</evidence>
<dbReference type="PROSITE" id="PS51257">
    <property type="entry name" value="PROKAR_LIPOPROTEIN"/>
    <property type="match status" value="1"/>
</dbReference>
<keyword evidence="2" id="KW-0812">Transmembrane</keyword>
<feature type="region of interest" description="Disordered" evidence="1">
    <location>
        <begin position="63"/>
        <end position="100"/>
    </location>
</feature>
<dbReference type="RefSeq" id="XP_032807852.1">
    <property type="nucleotide sequence ID" value="XM_032951961.1"/>
</dbReference>
<dbReference type="CTD" id="221710"/>
<organism evidence="3 4">
    <name type="scientific">Petromyzon marinus</name>
    <name type="common">Sea lamprey</name>
    <dbReference type="NCBI Taxonomy" id="7757"/>
    <lineage>
        <taxon>Eukaryota</taxon>
        <taxon>Metazoa</taxon>
        <taxon>Chordata</taxon>
        <taxon>Craniata</taxon>
        <taxon>Vertebrata</taxon>
        <taxon>Cyclostomata</taxon>
        <taxon>Hyperoartia</taxon>
        <taxon>Petromyzontiformes</taxon>
        <taxon>Petromyzontidae</taxon>
        <taxon>Petromyzon</taxon>
    </lineage>
</organism>
<dbReference type="KEGG" id="pmrn:116941198"/>
<keyword evidence="2" id="KW-0472">Membrane</keyword>
<dbReference type="Proteomes" id="UP001318040">
    <property type="component" value="Chromosome 11"/>
</dbReference>
<evidence type="ECO:0000313" key="5">
    <source>
        <dbReference type="RefSeq" id="XP_032807853.1"/>
    </source>
</evidence>
<keyword evidence="2" id="KW-1133">Transmembrane helix</keyword>
<dbReference type="GeneID" id="116941198"/>
<evidence type="ECO:0000256" key="2">
    <source>
        <dbReference type="SAM" id="Phobius"/>
    </source>
</evidence>
<dbReference type="InterPro" id="IPR031851">
    <property type="entry name" value="DUF4750"/>
</dbReference>
<dbReference type="PANTHER" id="PTHR36877">
    <property type="entry name" value="SMALL INTEGRAL MEMBRANE PROTEIN 13"/>
    <property type="match status" value="1"/>
</dbReference>